<comment type="caution">
    <text evidence="1">The sequence shown here is derived from an EMBL/GenBank/DDBJ whole genome shotgun (WGS) entry which is preliminary data.</text>
</comment>
<dbReference type="RefSeq" id="WP_184935189.1">
    <property type="nucleotide sequence ID" value="NZ_JACHJV010000001.1"/>
</dbReference>
<sequence length="209" mass="23951">MNEARAERLRATIAARVARQEQAVRDLISPWLQPQERVRGSMDVQVDWLTPLRAPRRLRATKPVPPDGWDASAFDRVLRIVHHALLGWFLGLRRVVWSYPHGRPFTGGWSSQAGLFLLMVRTGPSRHRYYENDDAFLVFTDRRLLVLHRESGERLGELALHHLVVGEPKEREFRQAERVDLSFTDGSLLALTMGSSETKELRDLLAGRA</sequence>
<dbReference type="EMBL" id="JACHJV010000001">
    <property type="protein sequence ID" value="MBB4923131.1"/>
    <property type="molecule type" value="Genomic_DNA"/>
</dbReference>
<evidence type="ECO:0000313" key="1">
    <source>
        <dbReference type="EMBL" id="MBB4923131.1"/>
    </source>
</evidence>
<dbReference type="AlphaFoldDB" id="A0A7W7VUA6"/>
<protein>
    <submittedName>
        <fullName evidence="1">Uncharacterized protein</fullName>
    </submittedName>
</protein>
<organism evidence="1 2">
    <name type="scientific">Kitasatospora kifunensis</name>
    <name type="common">Streptomyces kifunensis</name>
    <dbReference type="NCBI Taxonomy" id="58351"/>
    <lineage>
        <taxon>Bacteria</taxon>
        <taxon>Bacillati</taxon>
        <taxon>Actinomycetota</taxon>
        <taxon>Actinomycetes</taxon>
        <taxon>Kitasatosporales</taxon>
        <taxon>Streptomycetaceae</taxon>
        <taxon>Kitasatospora</taxon>
    </lineage>
</organism>
<keyword evidence="2" id="KW-1185">Reference proteome</keyword>
<reference evidence="1 2" key="1">
    <citation type="submission" date="2020-08" db="EMBL/GenBank/DDBJ databases">
        <title>Sequencing the genomes of 1000 actinobacteria strains.</title>
        <authorList>
            <person name="Klenk H.-P."/>
        </authorList>
    </citation>
    <scope>NUCLEOTIDE SEQUENCE [LARGE SCALE GENOMIC DNA]</scope>
    <source>
        <strain evidence="1 2">DSM 41654</strain>
    </source>
</reference>
<dbReference type="Proteomes" id="UP000540506">
    <property type="component" value="Unassembled WGS sequence"/>
</dbReference>
<gene>
    <name evidence="1" type="ORF">FHR34_002124</name>
</gene>
<name>A0A7W7VUA6_KITKI</name>
<accession>A0A7W7VUA6</accession>
<evidence type="ECO:0000313" key="2">
    <source>
        <dbReference type="Proteomes" id="UP000540506"/>
    </source>
</evidence>
<proteinExistence type="predicted"/>